<organism evidence="1 2">
    <name type="scientific">Peronospora matthiolae</name>
    <dbReference type="NCBI Taxonomy" id="2874970"/>
    <lineage>
        <taxon>Eukaryota</taxon>
        <taxon>Sar</taxon>
        <taxon>Stramenopiles</taxon>
        <taxon>Oomycota</taxon>
        <taxon>Peronosporomycetes</taxon>
        <taxon>Peronosporales</taxon>
        <taxon>Peronosporaceae</taxon>
        <taxon>Peronospora</taxon>
    </lineage>
</organism>
<name>A0AAV1V8W5_9STRA</name>
<evidence type="ECO:0000313" key="1">
    <source>
        <dbReference type="EMBL" id="CAK7943031.1"/>
    </source>
</evidence>
<dbReference type="PANTHER" id="PTHR35450">
    <property type="entry name" value="REVERSE TRANSCRIPTASE DOMAIN-CONTAINING PROTEIN"/>
    <property type="match status" value="1"/>
</dbReference>
<protein>
    <submittedName>
        <fullName evidence="1">Uncharacterized protein</fullName>
    </submittedName>
</protein>
<gene>
    <name evidence="1" type="ORF">PM001_LOCUS28181</name>
</gene>
<dbReference type="PANTHER" id="PTHR35450:SF2">
    <property type="entry name" value="REVERSE TRANSCRIPTASE DOMAIN-CONTAINING PROTEIN"/>
    <property type="match status" value="1"/>
</dbReference>
<sequence length="305" mass="34490">MQAGRFDTEDRDAELGKLLLNSKLGTSDPAPFKRRNADIGSMWFDVQGYLHHFGLELEKATAVEETRTPAQTLQLRVPHHAGWFDHRDVLRHVKLHLKHKHWKCWAAMSDQGKSARTLAGLRSGFLSRTRKLWETDYRFAVAGRLNQLDTHSVLNRRRLRAHGQCRHSGCSRSETLALVLNHCAGTMDAIRGRHDEALTIIERAIASASSDKTARVELRVNQTIPSLPGPALWPDLQVYNYTTLKVSVVNLQWHLKSSPTTTRGRLRWSVQPRPSVTSTIASSDILIAKDGPSIFRRSFTARLVQ</sequence>
<accession>A0AAV1V8W5</accession>
<comment type="caution">
    <text evidence="1">The sequence shown here is derived from an EMBL/GenBank/DDBJ whole genome shotgun (WGS) entry which is preliminary data.</text>
</comment>
<reference evidence="1" key="1">
    <citation type="submission" date="2024-01" db="EMBL/GenBank/DDBJ databases">
        <authorList>
            <person name="Webb A."/>
        </authorList>
    </citation>
    <scope>NUCLEOTIDE SEQUENCE</scope>
    <source>
        <strain evidence="1">Pm1</strain>
    </source>
</reference>
<proteinExistence type="predicted"/>
<dbReference type="AlphaFoldDB" id="A0AAV1V8W5"/>
<evidence type="ECO:0000313" key="2">
    <source>
        <dbReference type="Proteomes" id="UP001162060"/>
    </source>
</evidence>
<dbReference type="EMBL" id="CAKLBY020000286">
    <property type="protein sequence ID" value="CAK7943031.1"/>
    <property type="molecule type" value="Genomic_DNA"/>
</dbReference>
<dbReference type="Proteomes" id="UP001162060">
    <property type="component" value="Unassembled WGS sequence"/>
</dbReference>